<keyword evidence="2" id="KW-1185">Reference proteome</keyword>
<proteinExistence type="predicted"/>
<gene>
    <name evidence="1" type="ORF">FHU39_000082</name>
</gene>
<dbReference type="EMBL" id="JACHVQ010000001">
    <property type="protein sequence ID" value="MBB2890098.1"/>
    <property type="molecule type" value="Genomic_DNA"/>
</dbReference>
<accession>A0A839MXJ2</accession>
<organism evidence="1 2">
    <name type="scientific">Flexivirga oryzae</name>
    <dbReference type="NCBI Taxonomy" id="1794944"/>
    <lineage>
        <taxon>Bacteria</taxon>
        <taxon>Bacillati</taxon>
        <taxon>Actinomycetota</taxon>
        <taxon>Actinomycetes</taxon>
        <taxon>Micrococcales</taxon>
        <taxon>Dermacoccaceae</taxon>
        <taxon>Flexivirga</taxon>
    </lineage>
</organism>
<evidence type="ECO:0000313" key="2">
    <source>
        <dbReference type="Proteomes" id="UP000559182"/>
    </source>
</evidence>
<protein>
    <submittedName>
        <fullName evidence="1">Uncharacterized protein</fullName>
    </submittedName>
</protein>
<evidence type="ECO:0000313" key="1">
    <source>
        <dbReference type="EMBL" id="MBB2890098.1"/>
    </source>
</evidence>
<sequence>MDQAALQALLASLAGSSSVNPLTVIWDPVSR</sequence>
<name>A0A839MXJ2_9MICO</name>
<comment type="caution">
    <text evidence="1">The sequence shown here is derived from an EMBL/GenBank/DDBJ whole genome shotgun (WGS) entry which is preliminary data.</text>
</comment>
<reference evidence="1 2" key="1">
    <citation type="submission" date="2020-08" db="EMBL/GenBank/DDBJ databases">
        <title>Sequencing the genomes of 1000 actinobacteria strains.</title>
        <authorList>
            <person name="Klenk H.-P."/>
        </authorList>
    </citation>
    <scope>NUCLEOTIDE SEQUENCE [LARGE SCALE GENOMIC DNA]</scope>
    <source>
        <strain evidence="1 2">DSM 105369</strain>
    </source>
</reference>
<dbReference type="Proteomes" id="UP000559182">
    <property type="component" value="Unassembled WGS sequence"/>
</dbReference>
<dbReference type="AlphaFoldDB" id="A0A839MXJ2"/>